<dbReference type="PANTHER" id="PTHR33156:SF59">
    <property type="entry name" value="PROTEIN NUCLEAR FUSION DEFECTIVE 6, CHLOROPLASTIC_MITOCHONDRIAL-LIKE"/>
    <property type="match status" value="1"/>
</dbReference>
<name>A0ABM3IA46_ZIZJJ</name>
<protein>
    <submittedName>
        <fullName evidence="3">Protein NUCLEAR FUSION DEFECTIVE 6, mitochondrial isoform X1</fullName>
    </submittedName>
</protein>
<feature type="region of interest" description="Disordered" evidence="1">
    <location>
        <begin position="22"/>
        <end position="49"/>
    </location>
</feature>
<proteinExistence type="predicted"/>
<dbReference type="RefSeq" id="XP_048324149.2">
    <property type="nucleotide sequence ID" value="XM_048468192.2"/>
</dbReference>
<gene>
    <name evidence="3" type="primary">LOC107411505</name>
</gene>
<evidence type="ECO:0000256" key="1">
    <source>
        <dbReference type="SAM" id="MobiDB-lite"/>
    </source>
</evidence>
<reference evidence="3" key="1">
    <citation type="submission" date="2025-08" db="UniProtKB">
        <authorList>
            <consortium name="RefSeq"/>
        </authorList>
    </citation>
    <scope>IDENTIFICATION</scope>
    <source>
        <tissue evidence="3">Seedling</tissue>
    </source>
</reference>
<dbReference type="PANTHER" id="PTHR33156">
    <property type="entry name" value="OS02G0230000 PROTEIN"/>
    <property type="match status" value="1"/>
</dbReference>
<dbReference type="GeneID" id="107411505"/>
<sequence length="103" mass="11368">MTCFSAARSVIRSARSRSAVASRLINGGRSKPAPSSPFRIPKQNMNQNPLSNRTFRLPVEMSCCCVESMLPYHTATASALLTSMLSISRRSYGWTPEGQDKTR</sequence>
<dbReference type="Proteomes" id="UP001652623">
    <property type="component" value="Chromosome 10"/>
</dbReference>
<dbReference type="InterPro" id="IPR043459">
    <property type="entry name" value="NFD6/NOXY2-like"/>
</dbReference>
<accession>A0ABM3IA46</accession>
<keyword evidence="2" id="KW-1185">Reference proteome</keyword>
<evidence type="ECO:0000313" key="2">
    <source>
        <dbReference type="Proteomes" id="UP001652623"/>
    </source>
</evidence>
<organism evidence="2 3">
    <name type="scientific">Ziziphus jujuba</name>
    <name type="common">Chinese jujube</name>
    <name type="synonym">Ziziphus sativa</name>
    <dbReference type="NCBI Taxonomy" id="326968"/>
    <lineage>
        <taxon>Eukaryota</taxon>
        <taxon>Viridiplantae</taxon>
        <taxon>Streptophyta</taxon>
        <taxon>Embryophyta</taxon>
        <taxon>Tracheophyta</taxon>
        <taxon>Spermatophyta</taxon>
        <taxon>Magnoliopsida</taxon>
        <taxon>eudicotyledons</taxon>
        <taxon>Gunneridae</taxon>
        <taxon>Pentapetalae</taxon>
        <taxon>rosids</taxon>
        <taxon>fabids</taxon>
        <taxon>Rosales</taxon>
        <taxon>Rhamnaceae</taxon>
        <taxon>Paliureae</taxon>
        <taxon>Ziziphus</taxon>
    </lineage>
</organism>
<evidence type="ECO:0000313" key="3">
    <source>
        <dbReference type="RefSeq" id="XP_048324149.2"/>
    </source>
</evidence>